<protein>
    <submittedName>
        <fullName evidence="4">Putative PAS/PAC sensor protein</fullName>
    </submittedName>
</protein>
<accession>H1YZG7</accession>
<dbReference type="InterPro" id="IPR003661">
    <property type="entry name" value="HisK_dim/P_dom"/>
</dbReference>
<evidence type="ECO:0000256" key="2">
    <source>
        <dbReference type="SAM" id="Phobius"/>
    </source>
</evidence>
<dbReference type="Gene3D" id="3.40.190.10">
    <property type="entry name" value="Periplasmic binding protein-like II"/>
    <property type="match status" value="2"/>
</dbReference>
<dbReference type="Pfam" id="PF00497">
    <property type="entry name" value="SBP_bac_3"/>
    <property type="match status" value="1"/>
</dbReference>
<dbReference type="Gene3D" id="3.30.450.20">
    <property type="entry name" value="PAS domain"/>
    <property type="match status" value="1"/>
</dbReference>
<keyword evidence="2" id="KW-0472">Membrane</keyword>
<dbReference type="NCBIfam" id="TIGR00229">
    <property type="entry name" value="sensory_box"/>
    <property type="match status" value="1"/>
</dbReference>
<evidence type="ECO:0000256" key="1">
    <source>
        <dbReference type="ARBA" id="ARBA00022729"/>
    </source>
</evidence>
<keyword evidence="1" id="KW-0732">Signal</keyword>
<dbReference type="InterPro" id="IPR001638">
    <property type="entry name" value="Solute-binding_3/MltF_N"/>
</dbReference>
<dbReference type="EMBL" id="CM001436">
    <property type="protein sequence ID" value="EHQ36076.1"/>
    <property type="molecule type" value="Genomic_DNA"/>
</dbReference>
<dbReference type="InterPro" id="IPR035965">
    <property type="entry name" value="PAS-like_dom_sf"/>
</dbReference>
<keyword evidence="2" id="KW-1133">Transmembrane helix</keyword>
<feature type="domain" description="CRAL-TRIO" evidence="3">
    <location>
        <begin position="215"/>
        <end position="413"/>
    </location>
</feature>
<dbReference type="SUPFAM" id="SSF53850">
    <property type="entry name" value="Periplasmic binding protein-like II"/>
    <property type="match status" value="1"/>
</dbReference>
<gene>
    <name evidence="4" type="ORF">Metlim_1987</name>
</gene>
<dbReference type="Pfam" id="PF13426">
    <property type="entry name" value="PAS_9"/>
    <property type="match status" value="1"/>
</dbReference>
<dbReference type="InParanoid" id="H1YZG7"/>
<dbReference type="CDD" id="cd13704">
    <property type="entry name" value="PBP2_HisK"/>
    <property type="match status" value="1"/>
</dbReference>
<feature type="transmembrane region" description="Helical" evidence="2">
    <location>
        <begin position="72"/>
        <end position="94"/>
    </location>
</feature>
<dbReference type="SMART" id="SM00062">
    <property type="entry name" value="PBPb"/>
    <property type="match status" value="1"/>
</dbReference>
<dbReference type="STRING" id="937775.Metlim_1987"/>
<evidence type="ECO:0000259" key="3">
    <source>
        <dbReference type="PROSITE" id="PS50191"/>
    </source>
</evidence>
<dbReference type="PROSITE" id="PS50191">
    <property type="entry name" value="CRAL_TRIO"/>
    <property type="match status" value="1"/>
</dbReference>
<evidence type="ECO:0000313" key="5">
    <source>
        <dbReference type="Proteomes" id="UP000005741"/>
    </source>
</evidence>
<reference evidence="4 5" key="1">
    <citation type="submission" date="2011-10" db="EMBL/GenBank/DDBJ databases">
        <title>The Improved High-Quality Draft genome of Methanoplanus limicola DSM 2279.</title>
        <authorList>
            <consortium name="US DOE Joint Genome Institute (JGI-PGF)"/>
            <person name="Lucas S."/>
            <person name="Copeland A."/>
            <person name="Lapidus A."/>
            <person name="Glavina del Rio T."/>
            <person name="Dalin E."/>
            <person name="Tice H."/>
            <person name="Bruce D."/>
            <person name="Goodwin L."/>
            <person name="Pitluck S."/>
            <person name="Peters L."/>
            <person name="Mikhailova N."/>
            <person name="Lu M."/>
            <person name="Kyrpides N."/>
            <person name="Mavromatis K."/>
            <person name="Ivanova N."/>
            <person name="Markowitz V."/>
            <person name="Cheng J.-F."/>
            <person name="Hugenholtz P."/>
            <person name="Woyke T."/>
            <person name="Wu D."/>
            <person name="Wirth R."/>
            <person name="Brambilla E.-M."/>
            <person name="Klenk H.-P."/>
            <person name="Eisen J.A."/>
        </authorList>
    </citation>
    <scope>NUCLEOTIDE SEQUENCE [LARGE SCALE GENOMIC DNA]</scope>
    <source>
        <strain evidence="4 5">DSM 2279</strain>
    </source>
</reference>
<evidence type="ECO:0000313" key="4">
    <source>
        <dbReference type="EMBL" id="EHQ36076.1"/>
    </source>
</evidence>
<dbReference type="OrthoDB" id="106933at2157"/>
<dbReference type="RefSeq" id="WP_004078260.1">
    <property type="nucleotide sequence ID" value="NZ_CM001436.1"/>
</dbReference>
<dbReference type="PANTHER" id="PTHR35936:SF38">
    <property type="entry name" value="GLUTAMINE-BINDING PERIPLASMIC PROTEIN"/>
    <property type="match status" value="1"/>
</dbReference>
<dbReference type="Proteomes" id="UP000005741">
    <property type="component" value="Chromosome"/>
</dbReference>
<sequence length="594" mass="66965">MYLKTGRDGKGDFAGLNSYFKCFILSLFLHKGSPAESAKKRSCGYLSGLKCSSDSVSAQPPLNSAAFLSARLLFTLYILLFFLLFILSPASALADGSRVITAGGDDNFTPYEYLDHSGQPSGFNVELLRAVSDEMGLNVSIKLTPWYEARGDLEAGRIDMMTGMFYSKDRDVVLNFSSPYILVSQGIFVRVGSEIKGPEDLYGKEIIVENSDYLHDYVISMGFSDDIITQDSQSEALFLLASGKYDCALLTKIHGEDLINRYDLRNVVAVGPPIEPREYCFAFSADSSDLIPVFNEGLAIVKKKGRYDEIYDKWFGVYEEREFYSTLVNFVLFFLLPALFLLVVALVWSLSLRREVVRKSSELKEELIRQREIKAALKESENKYYELFNNINEAVFLNEILPGGKGGTFAEVNETACRRLGYSRDELLRLKVQDVVRLPVQKCDAIQADIADKEGYASYHTEHIRKDGSVFPVHVKARLLEFGSRKYILQLARDITEEVESRKRETDALKQIEHNLSQLAILNDEIRNPLTVIVGALDMDMKDSTGIILNQAKEIDSIVKRLDHGWLESAKIQEYLKKHLGIDDAEDVRDEESG</sequence>
<dbReference type="SMART" id="SM00388">
    <property type="entry name" value="HisKA"/>
    <property type="match status" value="1"/>
</dbReference>
<keyword evidence="5" id="KW-1185">Reference proteome</keyword>
<dbReference type="SUPFAM" id="SSF55785">
    <property type="entry name" value="PYP-like sensor domain (PAS domain)"/>
    <property type="match status" value="1"/>
</dbReference>
<name>H1YZG7_9EURY</name>
<proteinExistence type="predicted"/>
<organism evidence="4 5">
    <name type="scientific">Methanoplanus limicola DSM 2279</name>
    <dbReference type="NCBI Taxonomy" id="937775"/>
    <lineage>
        <taxon>Archaea</taxon>
        <taxon>Methanobacteriati</taxon>
        <taxon>Methanobacteriota</taxon>
        <taxon>Stenosarchaea group</taxon>
        <taxon>Methanomicrobia</taxon>
        <taxon>Methanomicrobiales</taxon>
        <taxon>Methanomicrobiaceae</taxon>
        <taxon>Methanoplanus</taxon>
    </lineage>
</organism>
<dbReference type="CDD" id="cd00130">
    <property type="entry name" value="PAS"/>
    <property type="match status" value="1"/>
</dbReference>
<feature type="transmembrane region" description="Helical" evidence="2">
    <location>
        <begin position="327"/>
        <end position="350"/>
    </location>
</feature>
<dbReference type="GO" id="GO:0000155">
    <property type="term" value="F:phosphorelay sensor kinase activity"/>
    <property type="evidence" value="ECO:0007669"/>
    <property type="project" value="InterPro"/>
</dbReference>
<dbReference type="InterPro" id="IPR000014">
    <property type="entry name" value="PAS"/>
</dbReference>
<dbReference type="InterPro" id="IPR001251">
    <property type="entry name" value="CRAL-TRIO_dom"/>
</dbReference>
<dbReference type="HOGENOM" id="CLU_459028_0_0_2"/>
<dbReference type="PANTHER" id="PTHR35936">
    <property type="entry name" value="MEMBRANE-BOUND LYTIC MUREIN TRANSGLYCOSYLASE F"/>
    <property type="match status" value="1"/>
</dbReference>
<dbReference type="AlphaFoldDB" id="H1YZG7"/>
<keyword evidence="2" id="KW-0812">Transmembrane</keyword>
<dbReference type="CDD" id="cd00082">
    <property type="entry name" value="HisKA"/>
    <property type="match status" value="1"/>
</dbReference>